<reference evidence="2" key="1">
    <citation type="submission" date="2021-04" db="EMBL/GenBank/DDBJ databases">
        <authorList>
            <person name="Tunstrom K."/>
        </authorList>
    </citation>
    <scope>NUCLEOTIDE SEQUENCE</scope>
</reference>
<name>A0A8S3X9N2_PARAO</name>
<sequence length="198" mass="22820">MLKRFKKYNNPMDEIELTVLSDRCNRISRDAYNNYNENLEKQIQRNPKAFWPFLKSKRNNSNSYPAAMNNGVKTSTSGVEICNMFSSYFASVYDDSNSSCDLDPSSHLRKILYLGFSENLAGEEEVFEETTEEEKVDTSTEEDSEKEQRKYKPYFYLTTTGGTLRTLSSLILLSLSNQMMKEGQSGHDVSVHTYEEVQ</sequence>
<evidence type="ECO:0000256" key="1">
    <source>
        <dbReference type="SAM" id="MobiDB-lite"/>
    </source>
</evidence>
<feature type="region of interest" description="Disordered" evidence="1">
    <location>
        <begin position="124"/>
        <end position="148"/>
    </location>
</feature>
<evidence type="ECO:0000313" key="2">
    <source>
        <dbReference type="EMBL" id="CAG5006515.1"/>
    </source>
</evidence>
<dbReference type="EMBL" id="CAJQZP010000981">
    <property type="protein sequence ID" value="CAG5006515.1"/>
    <property type="molecule type" value="Genomic_DNA"/>
</dbReference>
<organism evidence="2 3">
    <name type="scientific">Parnassius apollo</name>
    <name type="common">Apollo butterfly</name>
    <name type="synonym">Papilio apollo</name>
    <dbReference type="NCBI Taxonomy" id="110799"/>
    <lineage>
        <taxon>Eukaryota</taxon>
        <taxon>Metazoa</taxon>
        <taxon>Ecdysozoa</taxon>
        <taxon>Arthropoda</taxon>
        <taxon>Hexapoda</taxon>
        <taxon>Insecta</taxon>
        <taxon>Pterygota</taxon>
        <taxon>Neoptera</taxon>
        <taxon>Endopterygota</taxon>
        <taxon>Lepidoptera</taxon>
        <taxon>Glossata</taxon>
        <taxon>Ditrysia</taxon>
        <taxon>Papilionoidea</taxon>
        <taxon>Papilionidae</taxon>
        <taxon>Parnassiinae</taxon>
        <taxon>Parnassini</taxon>
        <taxon>Parnassius</taxon>
        <taxon>Parnassius</taxon>
    </lineage>
</organism>
<dbReference type="Proteomes" id="UP000691718">
    <property type="component" value="Unassembled WGS sequence"/>
</dbReference>
<dbReference type="AlphaFoldDB" id="A0A8S3X9N2"/>
<comment type="caution">
    <text evidence="2">The sequence shown here is derived from an EMBL/GenBank/DDBJ whole genome shotgun (WGS) entry which is preliminary data.</text>
</comment>
<keyword evidence="3" id="KW-1185">Reference proteome</keyword>
<feature type="compositionally biased region" description="Acidic residues" evidence="1">
    <location>
        <begin position="124"/>
        <end position="145"/>
    </location>
</feature>
<protein>
    <submittedName>
        <fullName evidence="2">(apollo) hypothetical protein</fullName>
    </submittedName>
</protein>
<dbReference type="OrthoDB" id="426210at2759"/>
<accession>A0A8S3X9N2</accession>
<evidence type="ECO:0000313" key="3">
    <source>
        <dbReference type="Proteomes" id="UP000691718"/>
    </source>
</evidence>
<gene>
    <name evidence="2" type="ORF">PAPOLLO_LOCUS14763</name>
</gene>
<proteinExistence type="predicted"/>